<evidence type="ECO:0000256" key="2">
    <source>
        <dbReference type="ARBA" id="ARBA00022695"/>
    </source>
</evidence>
<protein>
    <submittedName>
        <fullName evidence="4">Nucleotidyltransferase family protein</fullName>
    </submittedName>
</protein>
<dbReference type="SUPFAM" id="SSF53448">
    <property type="entry name" value="Nucleotide-diphospho-sugar transferases"/>
    <property type="match status" value="1"/>
</dbReference>
<name>A0ABY4EAZ5_VITST</name>
<dbReference type="InterPro" id="IPR005835">
    <property type="entry name" value="NTP_transferase_dom"/>
</dbReference>
<organism evidence="4 5">
    <name type="scientific">Vitreoscilla stercoraria</name>
    <dbReference type="NCBI Taxonomy" id="61"/>
    <lineage>
        <taxon>Bacteria</taxon>
        <taxon>Pseudomonadati</taxon>
        <taxon>Pseudomonadota</taxon>
        <taxon>Betaproteobacteria</taxon>
        <taxon>Neisseriales</taxon>
        <taxon>Neisseriaceae</taxon>
        <taxon>Vitreoscilla</taxon>
    </lineage>
</organism>
<dbReference type="Proteomes" id="UP000832034">
    <property type="component" value="Chromosome"/>
</dbReference>
<dbReference type="Pfam" id="PF00483">
    <property type="entry name" value="NTP_transferase"/>
    <property type="match status" value="1"/>
</dbReference>
<sequence>MKAMILAAGRGERMRPLTDSTPKPLLQVGAEPLIGWHLRRLKQAGFSDIVINHAWLGQQIEDVLQDGSQYGLNIQYSAEGTQGLETAGGIATALPLLGDEPFLVINGDVLTDIDFAIAKNKMAQIDGKQTLAHLWLVHNPDHNPNGDFGLQDAYVVSQATKQYTFSGCGIYHPALFAHTPMQQAAKLAPLLRAAMNEQHITGNVHQGLWLDVGTIERLEQARQIMATTSI</sequence>
<keyword evidence="2" id="KW-0548">Nucleotidyltransferase</keyword>
<evidence type="ECO:0000259" key="3">
    <source>
        <dbReference type="Pfam" id="PF00483"/>
    </source>
</evidence>
<dbReference type="InterPro" id="IPR029044">
    <property type="entry name" value="Nucleotide-diphossugar_trans"/>
</dbReference>
<reference evidence="4" key="1">
    <citation type="submission" date="2021-12" db="EMBL/GenBank/DDBJ databases">
        <authorList>
            <person name="Veyrier F.J."/>
        </authorList>
    </citation>
    <scope>NUCLEOTIDE SEQUENCE</scope>
    <source>
        <strain evidence="4">SAG 1488-6</strain>
    </source>
</reference>
<evidence type="ECO:0000313" key="4">
    <source>
        <dbReference type="EMBL" id="UOO92466.1"/>
    </source>
</evidence>
<feature type="domain" description="Nucleotidyl transferase" evidence="3">
    <location>
        <begin position="2"/>
        <end position="224"/>
    </location>
</feature>
<dbReference type="InterPro" id="IPR054790">
    <property type="entry name" value="MurU"/>
</dbReference>
<dbReference type="PANTHER" id="PTHR43584:SF8">
    <property type="entry name" value="N-ACETYLMURAMATE ALPHA-1-PHOSPHATE URIDYLYLTRANSFERASE"/>
    <property type="match status" value="1"/>
</dbReference>
<gene>
    <name evidence="4" type="ORF">LVJ81_12835</name>
</gene>
<proteinExistence type="predicted"/>
<dbReference type="NCBIfam" id="NF045761">
    <property type="entry name" value="NAMPUrTaseMurU"/>
    <property type="match status" value="1"/>
</dbReference>
<accession>A0ABY4EAZ5</accession>
<reference evidence="4" key="2">
    <citation type="journal article" date="2022" name="Res Sq">
        <title>Evolution of multicellular longitudinally dividing oral cavity symbionts (Neisseriaceae).</title>
        <authorList>
            <person name="Nyongesa S."/>
            <person name="Weber P."/>
            <person name="Bernet E."/>
            <person name="Pullido F."/>
            <person name="Nieckarz M."/>
            <person name="Delaby M."/>
            <person name="Nieves C."/>
            <person name="Viehboeck T."/>
            <person name="Krause N."/>
            <person name="Rivera-Millot A."/>
            <person name="Nakamura A."/>
            <person name="Vischer N."/>
            <person name="VanNieuwenhze M."/>
            <person name="Brun Y."/>
            <person name="Cava F."/>
            <person name="Bulgheresi S."/>
            <person name="Veyrier F."/>
        </authorList>
    </citation>
    <scope>NUCLEOTIDE SEQUENCE</scope>
    <source>
        <strain evidence="4">SAG 1488-6</strain>
    </source>
</reference>
<dbReference type="CDD" id="cd06422">
    <property type="entry name" value="NTP_transferase_like_1"/>
    <property type="match status" value="1"/>
</dbReference>
<dbReference type="RefSeq" id="WP_019958618.1">
    <property type="nucleotide sequence ID" value="NZ_CP091512.1"/>
</dbReference>
<keyword evidence="5" id="KW-1185">Reference proteome</keyword>
<dbReference type="InterPro" id="IPR050065">
    <property type="entry name" value="GlmU-like"/>
</dbReference>
<dbReference type="Gene3D" id="3.90.550.10">
    <property type="entry name" value="Spore Coat Polysaccharide Biosynthesis Protein SpsA, Chain A"/>
    <property type="match status" value="1"/>
</dbReference>
<dbReference type="EMBL" id="CP091512">
    <property type="protein sequence ID" value="UOO92466.1"/>
    <property type="molecule type" value="Genomic_DNA"/>
</dbReference>
<evidence type="ECO:0000313" key="5">
    <source>
        <dbReference type="Proteomes" id="UP000832034"/>
    </source>
</evidence>
<dbReference type="PANTHER" id="PTHR43584">
    <property type="entry name" value="NUCLEOTIDYL TRANSFERASE"/>
    <property type="match status" value="1"/>
</dbReference>
<evidence type="ECO:0000256" key="1">
    <source>
        <dbReference type="ARBA" id="ARBA00022679"/>
    </source>
</evidence>
<keyword evidence="1" id="KW-0808">Transferase</keyword>